<dbReference type="Gene3D" id="1.10.287.130">
    <property type="match status" value="1"/>
</dbReference>
<accession>A0ABV2BQJ2</accession>
<dbReference type="InterPro" id="IPR003661">
    <property type="entry name" value="HisK_dim/P_dom"/>
</dbReference>
<dbReference type="NCBIfam" id="TIGR00229">
    <property type="entry name" value="sensory_box"/>
    <property type="match status" value="1"/>
</dbReference>
<dbReference type="SMART" id="SM01079">
    <property type="entry name" value="CHASE"/>
    <property type="match status" value="1"/>
</dbReference>
<dbReference type="InterPro" id="IPR050351">
    <property type="entry name" value="BphY/WalK/GraS-like"/>
</dbReference>
<dbReference type="InterPro" id="IPR036890">
    <property type="entry name" value="HATPase_C_sf"/>
</dbReference>
<dbReference type="PROSITE" id="PS50839">
    <property type="entry name" value="CHASE"/>
    <property type="match status" value="1"/>
</dbReference>
<name>A0ABV2BQJ2_9GAMM</name>
<dbReference type="SMART" id="SM00387">
    <property type="entry name" value="HATPase_c"/>
    <property type="match status" value="1"/>
</dbReference>
<dbReference type="InterPro" id="IPR035965">
    <property type="entry name" value="PAS-like_dom_sf"/>
</dbReference>
<reference evidence="1 2" key="1">
    <citation type="submission" date="2024-06" db="EMBL/GenBank/DDBJ databases">
        <authorList>
            <person name="Li F."/>
        </authorList>
    </citation>
    <scope>NUCLEOTIDE SEQUENCE [LARGE SCALE GENOMIC DNA]</scope>
    <source>
        <strain evidence="1 2">GXAS 311</strain>
    </source>
</reference>
<organism evidence="1 2">
    <name type="scientific">Aliikangiella maris</name>
    <dbReference type="NCBI Taxonomy" id="3162458"/>
    <lineage>
        <taxon>Bacteria</taxon>
        <taxon>Pseudomonadati</taxon>
        <taxon>Pseudomonadota</taxon>
        <taxon>Gammaproteobacteria</taxon>
        <taxon>Oceanospirillales</taxon>
        <taxon>Pleioneaceae</taxon>
        <taxon>Aliikangiella</taxon>
    </lineage>
</organism>
<dbReference type="InterPro" id="IPR006189">
    <property type="entry name" value="CHASE_dom"/>
</dbReference>
<keyword evidence="2" id="KW-1185">Reference proteome</keyword>
<dbReference type="SMART" id="SM00091">
    <property type="entry name" value="PAS"/>
    <property type="match status" value="1"/>
</dbReference>
<gene>
    <name evidence="1" type="ORF">ABVT43_03540</name>
</gene>
<dbReference type="Gene3D" id="3.30.450.350">
    <property type="entry name" value="CHASE domain"/>
    <property type="match status" value="1"/>
</dbReference>
<dbReference type="PROSITE" id="PS50109">
    <property type="entry name" value="HIS_KIN"/>
    <property type="match status" value="1"/>
</dbReference>
<sequence length="702" mass="80248">MTETKENLKGLHWYHWVIVFSSLVLTFIAWYISHSQVQEKVKLQFEFQSEQLLALISERMSRYEDALRAGAAAYHSQSQGIDVIEWRRFANILQLETTYPGINGIGIIYYVPPNKLDAFLKNERRLRPDFKIKPNHENNEFWPITYVEPVEINKQAVGLDMAFETNRWTAAKLARDTGETQITAPIILVQDSQKTPGFLQYVPIYRGDPASSLEERRSNFVGHVYAPFIMYKLIAGTLEQKNRRLLFSVFDENVELYNELKANVNGFEEKPQFSKVVSLSMYGRPWTFTIQTAASFRKETSTNQPVVILIAGLSIDSMLLAFFIMLSKSHKRALNLANLMTEKHAISEEFYKNVIDSAPCGIAIVDQFGQLTEVNQQMSELFGYSEEELTEMNVDMLVPQEFRNSHGKYRTEFMKKPKDKQMGHGKEIFCLKKDGSTFPAEIGLANFKIQDRTKIIATITNISAYIVITNELRRSNKDLDDFAYVASHDLKAPLRGIIQLSSWIEEDIQESASEDTKENLSLLKSRTKRLEKLLDDLLIYSRIGRKQGEICSVDLNLLLDQIFELMNPEGEIKLAINSTLPTLTTLVTPLETIFRNLIGNAIKHNDKEDSVITVDYKELPDKYAFEVSDNGPGISPKHHAQIFELFKTLKPRDEVEGSGMGLSIVKKTLESLNQMIELKSDIGKGTTFIFTWPKDIKPKDDL</sequence>
<dbReference type="Gene3D" id="3.30.565.10">
    <property type="entry name" value="Histidine kinase-like ATPase, C-terminal domain"/>
    <property type="match status" value="1"/>
</dbReference>
<dbReference type="SUPFAM" id="SSF55874">
    <property type="entry name" value="ATPase domain of HSP90 chaperone/DNA topoisomerase II/histidine kinase"/>
    <property type="match status" value="1"/>
</dbReference>
<dbReference type="EMBL" id="JBEVCJ010000003">
    <property type="protein sequence ID" value="MET1254194.1"/>
    <property type="molecule type" value="Genomic_DNA"/>
</dbReference>
<dbReference type="Gene3D" id="3.30.450.20">
    <property type="entry name" value="PAS domain"/>
    <property type="match status" value="1"/>
</dbReference>
<dbReference type="Pfam" id="PF00512">
    <property type="entry name" value="HisKA"/>
    <property type="match status" value="1"/>
</dbReference>
<dbReference type="InterPro" id="IPR000014">
    <property type="entry name" value="PAS"/>
</dbReference>
<dbReference type="Pfam" id="PF13426">
    <property type="entry name" value="PAS_9"/>
    <property type="match status" value="1"/>
</dbReference>
<evidence type="ECO:0000313" key="1">
    <source>
        <dbReference type="EMBL" id="MET1254194.1"/>
    </source>
</evidence>
<dbReference type="PANTHER" id="PTHR42878">
    <property type="entry name" value="TWO-COMPONENT HISTIDINE KINASE"/>
    <property type="match status" value="1"/>
</dbReference>
<dbReference type="InterPro" id="IPR036097">
    <property type="entry name" value="HisK_dim/P_sf"/>
</dbReference>
<protein>
    <submittedName>
        <fullName evidence="1">CHASE domain-containing protein</fullName>
    </submittedName>
</protein>
<dbReference type="SUPFAM" id="SSF55785">
    <property type="entry name" value="PYP-like sensor domain (PAS domain)"/>
    <property type="match status" value="1"/>
</dbReference>
<comment type="caution">
    <text evidence="1">The sequence shown here is derived from an EMBL/GenBank/DDBJ whole genome shotgun (WGS) entry which is preliminary data.</text>
</comment>
<dbReference type="SMART" id="SM00388">
    <property type="entry name" value="HisKA"/>
    <property type="match status" value="1"/>
</dbReference>
<dbReference type="InterPro" id="IPR005467">
    <property type="entry name" value="His_kinase_dom"/>
</dbReference>
<dbReference type="InterPro" id="IPR003594">
    <property type="entry name" value="HATPase_dom"/>
</dbReference>
<dbReference type="Pfam" id="PF02518">
    <property type="entry name" value="HATPase_c"/>
    <property type="match status" value="1"/>
</dbReference>
<dbReference type="Pfam" id="PF03924">
    <property type="entry name" value="CHASE"/>
    <property type="match status" value="1"/>
</dbReference>
<proteinExistence type="predicted"/>
<evidence type="ECO:0000313" key="2">
    <source>
        <dbReference type="Proteomes" id="UP001548189"/>
    </source>
</evidence>
<dbReference type="InterPro" id="IPR004358">
    <property type="entry name" value="Sig_transdc_His_kin-like_C"/>
</dbReference>
<dbReference type="PANTHER" id="PTHR42878:SF15">
    <property type="entry name" value="BACTERIOPHYTOCHROME"/>
    <property type="match status" value="1"/>
</dbReference>
<dbReference type="PROSITE" id="PS50112">
    <property type="entry name" value="PAS"/>
    <property type="match status" value="1"/>
</dbReference>
<dbReference type="SUPFAM" id="SSF47384">
    <property type="entry name" value="Homodimeric domain of signal transducing histidine kinase"/>
    <property type="match status" value="1"/>
</dbReference>
<dbReference type="Proteomes" id="UP001548189">
    <property type="component" value="Unassembled WGS sequence"/>
</dbReference>
<dbReference type="CDD" id="cd00082">
    <property type="entry name" value="HisKA"/>
    <property type="match status" value="1"/>
</dbReference>
<dbReference type="PRINTS" id="PR00344">
    <property type="entry name" value="BCTRLSENSOR"/>
</dbReference>
<dbReference type="InterPro" id="IPR042240">
    <property type="entry name" value="CHASE_sf"/>
</dbReference>
<dbReference type="CDD" id="cd00130">
    <property type="entry name" value="PAS"/>
    <property type="match status" value="1"/>
</dbReference>